<dbReference type="PANTHER" id="PTHR46193">
    <property type="entry name" value="6-PHOSPHOGLUCONATE PHOSPHATASE"/>
    <property type="match status" value="1"/>
</dbReference>
<dbReference type="InterPro" id="IPR036412">
    <property type="entry name" value="HAD-like_sf"/>
</dbReference>
<keyword evidence="6" id="KW-0378">Hydrolase</keyword>
<dbReference type="Proteomes" id="UP000270272">
    <property type="component" value="Chromosome"/>
</dbReference>
<comment type="similarity">
    <text evidence="2">Belongs to the HAD-like hydrolase superfamily. CbbY/CbbZ/Gph/YieH family.</text>
</comment>
<protein>
    <submittedName>
        <fullName evidence="6">2-deoxyglucose-6-phosphatase</fullName>
        <ecNumber evidence="6">3.1.3.-</ecNumber>
    </submittedName>
</protein>
<dbReference type="SFLD" id="SFLDG01129">
    <property type="entry name" value="C1.5:_HAD__Beta-PGM__Phosphata"/>
    <property type="match status" value="1"/>
</dbReference>
<dbReference type="InterPro" id="IPR051600">
    <property type="entry name" value="Beta-PGM-like"/>
</dbReference>
<name>A0A447UHQ8_CITKO</name>
<dbReference type="SUPFAM" id="SSF56784">
    <property type="entry name" value="HAD-like"/>
    <property type="match status" value="1"/>
</dbReference>
<keyword evidence="4" id="KW-0460">Magnesium</keyword>
<dbReference type="InterPro" id="IPR023198">
    <property type="entry name" value="PGP-like_dom2"/>
</dbReference>
<dbReference type="GO" id="GO:0016787">
    <property type="term" value="F:hydrolase activity"/>
    <property type="evidence" value="ECO:0007669"/>
    <property type="project" value="UniProtKB-KW"/>
</dbReference>
<dbReference type="AlphaFoldDB" id="A0A447UHQ8"/>
<dbReference type="Gene3D" id="3.40.50.1000">
    <property type="entry name" value="HAD superfamily/HAD-like"/>
    <property type="match status" value="1"/>
</dbReference>
<sequence>MMKSKAVIFDMDGVIIDSEGLWRQAQKDALAGWGVTVNDEECETLTKGKRLDEIARVWCEYCPLQTDPGVLESAIRKRITGLIATEGEAMDGVYAVLHHFRHRGYRIALATSSSHQVIEAVLSKLNLRGHFDVICSADDERYGKPHPAVYLSALKKLGLPAAECLVIEDSLSGFRAAQAAGIDTIVVSDGCQHPCFSEAIGRYTSMPQLLETLAPPVRAAG</sequence>
<evidence type="ECO:0000256" key="4">
    <source>
        <dbReference type="ARBA" id="ARBA00022842"/>
    </source>
</evidence>
<evidence type="ECO:0000256" key="5">
    <source>
        <dbReference type="ARBA" id="ARBA00023277"/>
    </source>
</evidence>
<dbReference type="EMBL" id="LR134204">
    <property type="protein sequence ID" value="VEB86020.1"/>
    <property type="molecule type" value="Genomic_DNA"/>
</dbReference>
<keyword evidence="3" id="KW-0479">Metal-binding</keyword>
<comment type="cofactor">
    <cofactor evidence="1">
        <name>Mg(2+)</name>
        <dbReference type="ChEBI" id="CHEBI:18420"/>
    </cofactor>
</comment>
<dbReference type="EC" id="3.1.3.-" evidence="6"/>
<dbReference type="SFLD" id="SFLDS00003">
    <property type="entry name" value="Haloacid_Dehalogenase"/>
    <property type="match status" value="1"/>
</dbReference>
<dbReference type="PRINTS" id="PR00413">
    <property type="entry name" value="HADHALOGNASE"/>
</dbReference>
<evidence type="ECO:0000313" key="6">
    <source>
        <dbReference type="EMBL" id="VEB86020.1"/>
    </source>
</evidence>
<dbReference type="SFLD" id="SFLDG01135">
    <property type="entry name" value="C1.5.6:_HAD__Beta-PGM__Phospha"/>
    <property type="match status" value="1"/>
</dbReference>
<evidence type="ECO:0000256" key="3">
    <source>
        <dbReference type="ARBA" id="ARBA00022723"/>
    </source>
</evidence>
<proteinExistence type="inferred from homology"/>
<evidence type="ECO:0000256" key="1">
    <source>
        <dbReference type="ARBA" id="ARBA00001946"/>
    </source>
</evidence>
<dbReference type="NCBIfam" id="TIGR01549">
    <property type="entry name" value="HAD-SF-IA-v1"/>
    <property type="match status" value="1"/>
</dbReference>
<dbReference type="PANTHER" id="PTHR46193:SF18">
    <property type="entry name" value="HEXITOL PHOSPHATASE B"/>
    <property type="match status" value="1"/>
</dbReference>
<keyword evidence="5" id="KW-0119">Carbohydrate metabolism</keyword>
<organism evidence="6 7">
    <name type="scientific">Citrobacter koseri</name>
    <name type="common">Citrobacter diversus</name>
    <dbReference type="NCBI Taxonomy" id="545"/>
    <lineage>
        <taxon>Bacteria</taxon>
        <taxon>Pseudomonadati</taxon>
        <taxon>Pseudomonadota</taxon>
        <taxon>Gammaproteobacteria</taxon>
        <taxon>Enterobacterales</taxon>
        <taxon>Enterobacteriaceae</taxon>
        <taxon>Citrobacter</taxon>
    </lineage>
</organism>
<gene>
    <name evidence="6" type="primary">yniC_1</name>
    <name evidence="6" type="ORF">NCTC11075_00982</name>
</gene>
<dbReference type="InterPro" id="IPR023214">
    <property type="entry name" value="HAD_sf"/>
</dbReference>
<evidence type="ECO:0000313" key="7">
    <source>
        <dbReference type="Proteomes" id="UP000270272"/>
    </source>
</evidence>
<dbReference type="CDD" id="cd07505">
    <property type="entry name" value="HAD_BPGM-like"/>
    <property type="match status" value="1"/>
</dbReference>
<dbReference type="OMA" id="HTLDDSW"/>
<accession>A0A447UHQ8</accession>
<dbReference type="InterPro" id="IPR006439">
    <property type="entry name" value="HAD-SF_hydro_IA"/>
</dbReference>
<dbReference type="NCBIfam" id="TIGR01509">
    <property type="entry name" value="HAD-SF-IA-v3"/>
    <property type="match status" value="1"/>
</dbReference>
<dbReference type="GO" id="GO:0046872">
    <property type="term" value="F:metal ion binding"/>
    <property type="evidence" value="ECO:0007669"/>
    <property type="project" value="UniProtKB-KW"/>
</dbReference>
<evidence type="ECO:0000256" key="2">
    <source>
        <dbReference type="ARBA" id="ARBA00006171"/>
    </source>
</evidence>
<dbReference type="Gene3D" id="1.10.150.240">
    <property type="entry name" value="Putative phosphatase, domain 2"/>
    <property type="match status" value="1"/>
</dbReference>
<reference evidence="6 7" key="1">
    <citation type="submission" date="2018-12" db="EMBL/GenBank/DDBJ databases">
        <authorList>
            <consortium name="Pathogen Informatics"/>
        </authorList>
    </citation>
    <scope>NUCLEOTIDE SEQUENCE [LARGE SCALE GENOMIC DNA]</scope>
    <source>
        <strain evidence="6 7">NCTC11075</strain>
    </source>
</reference>
<dbReference type="Pfam" id="PF00702">
    <property type="entry name" value="Hydrolase"/>
    <property type="match status" value="1"/>
</dbReference>